<reference evidence="1 2" key="1">
    <citation type="journal article" date="2018" name="Cell">
        <title>The Chara Genome: Secondary Complexity and Implications for Plant Terrestrialization.</title>
        <authorList>
            <person name="Nishiyama T."/>
            <person name="Sakayama H."/>
            <person name="Vries J.D."/>
            <person name="Buschmann H."/>
            <person name="Saint-Marcoux D."/>
            <person name="Ullrich K.K."/>
            <person name="Haas F.B."/>
            <person name="Vanderstraeten L."/>
            <person name="Becker D."/>
            <person name="Lang D."/>
            <person name="Vosolsobe S."/>
            <person name="Rombauts S."/>
            <person name="Wilhelmsson P.K.I."/>
            <person name="Janitza P."/>
            <person name="Kern R."/>
            <person name="Heyl A."/>
            <person name="Rumpler F."/>
            <person name="Villalobos L.I.A.C."/>
            <person name="Clay J.M."/>
            <person name="Skokan R."/>
            <person name="Toyoda A."/>
            <person name="Suzuki Y."/>
            <person name="Kagoshima H."/>
            <person name="Schijlen E."/>
            <person name="Tajeshwar N."/>
            <person name="Catarino B."/>
            <person name="Hetherington A.J."/>
            <person name="Saltykova A."/>
            <person name="Bonnot C."/>
            <person name="Breuninger H."/>
            <person name="Symeonidi A."/>
            <person name="Radhakrishnan G.V."/>
            <person name="Van Nieuwerburgh F."/>
            <person name="Deforce D."/>
            <person name="Chang C."/>
            <person name="Karol K.G."/>
            <person name="Hedrich R."/>
            <person name="Ulvskov P."/>
            <person name="Glockner G."/>
            <person name="Delwiche C.F."/>
            <person name="Petrasek J."/>
            <person name="Van de Peer Y."/>
            <person name="Friml J."/>
            <person name="Beilby M."/>
            <person name="Dolan L."/>
            <person name="Kohara Y."/>
            <person name="Sugano S."/>
            <person name="Fujiyama A."/>
            <person name="Delaux P.-M."/>
            <person name="Quint M."/>
            <person name="TheiBen G."/>
            <person name="Hagemann M."/>
            <person name="Harholt J."/>
            <person name="Dunand C."/>
            <person name="Zachgo S."/>
            <person name="Langdale J."/>
            <person name="Maumus F."/>
            <person name="Straeten D.V.D."/>
            <person name="Gould S.B."/>
            <person name="Rensing S.A."/>
        </authorList>
    </citation>
    <scope>NUCLEOTIDE SEQUENCE [LARGE SCALE GENOMIC DNA]</scope>
    <source>
        <strain evidence="1 2">S276</strain>
    </source>
</reference>
<dbReference type="Proteomes" id="UP000265515">
    <property type="component" value="Unassembled WGS sequence"/>
</dbReference>
<protein>
    <submittedName>
        <fullName evidence="1">Uncharacterized protein</fullName>
    </submittedName>
</protein>
<sequence length="131" mass="13867">MGPPWWPAFLLGISSDGRIVWLKQPALLPCAAIGQCCLRPCKHGSSVMACFLVVNYLGQTDHAAAAAAAANKLAIKSHEFFVTAAGVSGYDGWMLTCFPSRQMAFANVMAAFVCICHLESGDSCLLACLLA</sequence>
<name>A0A388KV69_CHABU</name>
<proteinExistence type="predicted"/>
<gene>
    <name evidence="1" type="ORF">CBR_g17676</name>
</gene>
<dbReference type="Gramene" id="GBG73964">
    <property type="protein sequence ID" value="GBG73964"/>
    <property type="gene ID" value="CBR_g17676"/>
</dbReference>
<comment type="caution">
    <text evidence="1">The sequence shown here is derived from an EMBL/GenBank/DDBJ whole genome shotgun (WGS) entry which is preliminary data.</text>
</comment>
<dbReference type="EMBL" id="BFEA01000194">
    <property type="protein sequence ID" value="GBG73964.1"/>
    <property type="molecule type" value="Genomic_DNA"/>
</dbReference>
<dbReference type="AlphaFoldDB" id="A0A388KV69"/>
<evidence type="ECO:0000313" key="2">
    <source>
        <dbReference type="Proteomes" id="UP000265515"/>
    </source>
</evidence>
<keyword evidence="2" id="KW-1185">Reference proteome</keyword>
<evidence type="ECO:0000313" key="1">
    <source>
        <dbReference type="EMBL" id="GBG73964.1"/>
    </source>
</evidence>
<organism evidence="1 2">
    <name type="scientific">Chara braunii</name>
    <name type="common">Braun's stonewort</name>
    <dbReference type="NCBI Taxonomy" id="69332"/>
    <lineage>
        <taxon>Eukaryota</taxon>
        <taxon>Viridiplantae</taxon>
        <taxon>Streptophyta</taxon>
        <taxon>Charophyceae</taxon>
        <taxon>Charales</taxon>
        <taxon>Characeae</taxon>
        <taxon>Chara</taxon>
    </lineage>
</organism>
<accession>A0A388KV69</accession>